<dbReference type="PRINTS" id="PR00320">
    <property type="entry name" value="GPROTEINBRPT"/>
</dbReference>
<dbReference type="InterPro" id="IPR015943">
    <property type="entry name" value="WD40/YVTN_repeat-like_dom_sf"/>
</dbReference>
<evidence type="ECO:0000313" key="4">
    <source>
        <dbReference type="EMBL" id="CAD9773970.1"/>
    </source>
</evidence>
<name>A0A7S2XF24_9EUKA</name>
<dbReference type="PROSITE" id="PS50294">
    <property type="entry name" value="WD_REPEATS_REGION"/>
    <property type="match status" value="2"/>
</dbReference>
<dbReference type="InterPro" id="IPR001680">
    <property type="entry name" value="WD40_rpt"/>
</dbReference>
<evidence type="ECO:0000256" key="1">
    <source>
        <dbReference type="ARBA" id="ARBA00022574"/>
    </source>
</evidence>
<keyword evidence="1 3" id="KW-0853">WD repeat</keyword>
<proteinExistence type="predicted"/>
<sequence>MDSTFLRRDKRIYSNLETLDGENVAFVHDVAISPARESICALPEKGVIQIRSTEKPDREASIRELRGDVHVISSLAFSPSGRFLAAGSRSNVMCLFYLGEGDDGVIDNEKAKAGVMFLKAGTDNIHSVAFSSCGRYLASGSEDTKICIWDVHHLEAGTSSLQDFERLDPRSLSARVFRGHRKGVKSVDFSPDGMVLASGCTDSNVRLWDARDGGHIEVMHDHRYRIHCCRFSPVSEAKRVYTLASASKDGTVRLWRIDRGAEEGCRVDCMKVLRPPSCGRGGLLSCSFSPDGCLVAAGGVDSVLTLFDVRSGACLASLDFFAEEAITSAIVACPFTPDGKNLLSVNLNSEMWKLRVFTPKEIQHVLSRDVGKLWMLHESLCSALQ</sequence>
<dbReference type="CDD" id="cd00200">
    <property type="entry name" value="WD40"/>
    <property type="match status" value="1"/>
</dbReference>
<dbReference type="Pfam" id="PF00400">
    <property type="entry name" value="WD40"/>
    <property type="match status" value="5"/>
</dbReference>
<protein>
    <submittedName>
        <fullName evidence="4">Uncharacterized protein</fullName>
    </submittedName>
</protein>
<feature type="repeat" description="WD" evidence="3">
    <location>
        <begin position="243"/>
        <end position="260"/>
    </location>
</feature>
<dbReference type="InterPro" id="IPR019775">
    <property type="entry name" value="WD40_repeat_CS"/>
</dbReference>
<dbReference type="PANTHER" id="PTHR19848:SF8">
    <property type="entry name" value="F-BOX AND WD REPEAT DOMAIN CONTAINING 7"/>
    <property type="match status" value="1"/>
</dbReference>
<dbReference type="SUPFAM" id="SSF50978">
    <property type="entry name" value="WD40 repeat-like"/>
    <property type="match status" value="1"/>
</dbReference>
<dbReference type="EMBL" id="HBHP01029106">
    <property type="protein sequence ID" value="CAD9773970.1"/>
    <property type="molecule type" value="Transcribed_RNA"/>
</dbReference>
<dbReference type="InterPro" id="IPR036322">
    <property type="entry name" value="WD40_repeat_dom_sf"/>
</dbReference>
<reference evidence="4" key="1">
    <citation type="submission" date="2021-01" db="EMBL/GenBank/DDBJ databases">
        <authorList>
            <person name="Corre E."/>
            <person name="Pelletier E."/>
            <person name="Niang G."/>
            <person name="Scheremetjew M."/>
            <person name="Finn R."/>
            <person name="Kale V."/>
            <person name="Holt S."/>
            <person name="Cochrane G."/>
            <person name="Meng A."/>
            <person name="Brown T."/>
            <person name="Cohen L."/>
        </authorList>
    </citation>
    <scope>NUCLEOTIDE SEQUENCE</scope>
    <source>
        <strain evidence="4">CCMP622</strain>
    </source>
</reference>
<organism evidence="4">
    <name type="scientific">Lotharella oceanica</name>
    <dbReference type="NCBI Taxonomy" id="641309"/>
    <lineage>
        <taxon>Eukaryota</taxon>
        <taxon>Sar</taxon>
        <taxon>Rhizaria</taxon>
        <taxon>Cercozoa</taxon>
        <taxon>Chlorarachniophyceae</taxon>
        <taxon>Lotharella</taxon>
    </lineage>
</organism>
<dbReference type="AlphaFoldDB" id="A0A7S2XF24"/>
<dbReference type="SMART" id="SM00320">
    <property type="entry name" value="WD40"/>
    <property type="match status" value="5"/>
</dbReference>
<evidence type="ECO:0000256" key="2">
    <source>
        <dbReference type="ARBA" id="ARBA00022737"/>
    </source>
</evidence>
<keyword evidence="2" id="KW-0677">Repeat</keyword>
<dbReference type="Gene3D" id="2.130.10.10">
    <property type="entry name" value="YVTN repeat-like/Quinoprotein amine dehydrogenase"/>
    <property type="match status" value="3"/>
</dbReference>
<dbReference type="PROSITE" id="PS00678">
    <property type="entry name" value="WD_REPEATS_1"/>
    <property type="match status" value="2"/>
</dbReference>
<feature type="repeat" description="WD" evidence="3">
    <location>
        <begin position="177"/>
        <end position="218"/>
    </location>
</feature>
<gene>
    <name evidence="4" type="ORF">LSP00402_LOCUS17962</name>
</gene>
<accession>A0A7S2XF24</accession>
<dbReference type="PANTHER" id="PTHR19848">
    <property type="entry name" value="WD40 REPEAT PROTEIN"/>
    <property type="match status" value="1"/>
</dbReference>
<evidence type="ECO:0000256" key="3">
    <source>
        <dbReference type="PROSITE-ProRule" id="PRU00221"/>
    </source>
</evidence>
<feature type="repeat" description="WD" evidence="3">
    <location>
        <begin position="118"/>
        <end position="151"/>
    </location>
</feature>
<dbReference type="InterPro" id="IPR020472">
    <property type="entry name" value="WD40_PAC1"/>
</dbReference>
<dbReference type="PROSITE" id="PS50082">
    <property type="entry name" value="WD_REPEATS_2"/>
    <property type="match status" value="3"/>
</dbReference>